<dbReference type="Gene3D" id="3.10.20.310">
    <property type="entry name" value="membrane protein fhac"/>
    <property type="match status" value="2"/>
</dbReference>
<dbReference type="RefSeq" id="WP_353541902.1">
    <property type="nucleotide sequence ID" value="NZ_BAABRN010000015.1"/>
</dbReference>
<dbReference type="InterPro" id="IPR000184">
    <property type="entry name" value="Bac_surfAg_D15"/>
</dbReference>
<evidence type="ECO:0000259" key="4">
    <source>
        <dbReference type="PROSITE" id="PS51779"/>
    </source>
</evidence>
<sequence length="798" mass="83275">MKRVFFSVLTAPLLLAGVAPNAQAQAQSSATVAPALPASINIAAVQFEGFSAFDPNQLAGALANQLGIKAGASVPSARLEEGRRRIALTYAEAGYPFTPEVKLTTTPLTTAEGAGGVTVKYSVSESAPLSRVQVSGVTLIGAAKLQSIFKPMTDAKRLTAAGYDAALTELAQAYSAGGYVFRAEDVQTKLDSGVLSVQVTEPFVASVDTSALRLPSAPALSTRKGTGLSITALNDDARTLSNLTGQGVVWQAQPVSAQAGQVRVSFAPLAGAAERIKRIVIQGNDHVSTANILKVLRLREGDVATPQLAQQDFYAIQKLYDDLGYALAATEDSLSFDGGVLAFHLREAKVAGYDLKWPAGKPLLNEQVTLRILPSAGSTVQRQQMRQALAQLQGYDNVQLVGQDTRVDDPARPEKLTFVLTFAEKKRSAPVSAALSYSAQEGLGGEGTFGTNNLFGSGRGLNLTLGANANDVGQYFSGSVNYSIPWINSNFLDFAKRPTSLDLSAWSSASGNNVLYVKGSDGLATNTDTGRQYTVRSTGVTATAGRSLGSNLTGTAGVTVAQSRYTLEPYKASDSSAGTTTGSTYQTDSAASAQLPLGAVTAMPSLGLRYDTTDSAQAPSFGVRAQTTLGYGVGRQSDGTGLSWGQVEAGGSTYFGFGRTMPDGSKQEVIAGRVNAGTIVGNGGEGNVFSIGSGTVNPAYELRGPSSVLHGTSYLTTSAELRHNFGVSIGDYVTGVYGLAFVDAGDAWTYKNNTNPFGLNLAYGVGAQVNSSFLNFQVAYGLNTSGSGKFSLRLGRFW</sequence>
<dbReference type="Gene3D" id="2.40.160.50">
    <property type="entry name" value="membrane protein fhac: a member of the omp85/tpsb transporter family"/>
    <property type="match status" value="1"/>
</dbReference>
<feature type="domain" description="POTRA" evidence="4">
    <location>
        <begin position="127"/>
        <end position="202"/>
    </location>
</feature>
<dbReference type="PROSITE" id="PS51779">
    <property type="entry name" value="POTRA"/>
    <property type="match status" value="2"/>
</dbReference>
<comment type="subcellular location">
    <subcellularLocation>
        <location evidence="1">Membrane</location>
    </subcellularLocation>
</comment>
<evidence type="ECO:0000313" key="6">
    <source>
        <dbReference type="Proteomes" id="UP001458946"/>
    </source>
</evidence>
<gene>
    <name evidence="5" type="primary">bamA_1</name>
    <name evidence="5" type="ORF">Dxin01_01669</name>
</gene>
<evidence type="ECO:0000256" key="2">
    <source>
        <dbReference type="ARBA" id="ARBA00023136"/>
    </source>
</evidence>
<feature type="domain" description="POTRA" evidence="4">
    <location>
        <begin position="274"/>
        <end position="348"/>
    </location>
</feature>
<keyword evidence="6" id="KW-1185">Reference proteome</keyword>
<keyword evidence="3" id="KW-0732">Signal</keyword>
<name>A0ABP9V9H0_9DEIO</name>
<dbReference type="Proteomes" id="UP001458946">
    <property type="component" value="Unassembled WGS sequence"/>
</dbReference>
<comment type="caution">
    <text evidence="5">The sequence shown here is derived from an EMBL/GenBank/DDBJ whole genome shotgun (WGS) entry which is preliminary data.</text>
</comment>
<organism evidence="5 6">
    <name type="scientific">Deinococcus xinjiangensis</name>
    <dbReference type="NCBI Taxonomy" id="457454"/>
    <lineage>
        <taxon>Bacteria</taxon>
        <taxon>Thermotogati</taxon>
        <taxon>Deinococcota</taxon>
        <taxon>Deinococci</taxon>
        <taxon>Deinococcales</taxon>
        <taxon>Deinococcaceae</taxon>
        <taxon>Deinococcus</taxon>
    </lineage>
</organism>
<dbReference type="Pfam" id="PF07244">
    <property type="entry name" value="POTRA"/>
    <property type="match status" value="2"/>
</dbReference>
<evidence type="ECO:0000256" key="1">
    <source>
        <dbReference type="ARBA" id="ARBA00004370"/>
    </source>
</evidence>
<keyword evidence="2" id="KW-0472">Membrane</keyword>
<proteinExistence type="predicted"/>
<feature type="chain" id="PRO_5045789484" evidence="3">
    <location>
        <begin position="25"/>
        <end position="798"/>
    </location>
</feature>
<accession>A0ABP9V9H0</accession>
<evidence type="ECO:0000256" key="3">
    <source>
        <dbReference type="SAM" id="SignalP"/>
    </source>
</evidence>
<dbReference type="InterPro" id="IPR034746">
    <property type="entry name" value="POTRA"/>
</dbReference>
<protein>
    <submittedName>
        <fullName evidence="5">Outer membrane protein assembly factor BamA</fullName>
    </submittedName>
</protein>
<evidence type="ECO:0000313" key="5">
    <source>
        <dbReference type="EMBL" id="GAA5501930.1"/>
    </source>
</evidence>
<dbReference type="InterPro" id="IPR010827">
    <property type="entry name" value="BamA/TamA_POTRA"/>
</dbReference>
<feature type="signal peptide" evidence="3">
    <location>
        <begin position="1"/>
        <end position="24"/>
    </location>
</feature>
<reference evidence="5 6" key="1">
    <citation type="submission" date="2024-02" db="EMBL/GenBank/DDBJ databases">
        <title>Deinococcus xinjiangensis NBRC 107630.</title>
        <authorList>
            <person name="Ichikawa N."/>
            <person name="Katano-Makiyama Y."/>
            <person name="Hidaka K."/>
        </authorList>
    </citation>
    <scope>NUCLEOTIDE SEQUENCE [LARGE SCALE GENOMIC DNA]</scope>
    <source>
        <strain evidence="5 6">NBRC 107630</strain>
    </source>
</reference>
<dbReference type="Pfam" id="PF01103">
    <property type="entry name" value="Omp85"/>
    <property type="match status" value="1"/>
</dbReference>
<dbReference type="EMBL" id="BAABRN010000015">
    <property type="protein sequence ID" value="GAA5501930.1"/>
    <property type="molecule type" value="Genomic_DNA"/>
</dbReference>